<dbReference type="PRINTS" id="PR00344">
    <property type="entry name" value="BCTRLSENSOR"/>
</dbReference>
<evidence type="ECO:0000256" key="11">
    <source>
        <dbReference type="PROSITE-ProRule" id="PRU00169"/>
    </source>
</evidence>
<feature type="domain" description="PAS" evidence="14">
    <location>
        <begin position="471"/>
        <end position="516"/>
    </location>
</feature>
<dbReference type="InterPro" id="IPR005467">
    <property type="entry name" value="His_kinase_dom"/>
</dbReference>
<dbReference type="InterPro" id="IPR029016">
    <property type="entry name" value="GAF-like_dom_sf"/>
</dbReference>
<organism evidence="15 16">
    <name type="scientific">Desulfovibrio gilichinskyi</name>
    <dbReference type="NCBI Taxonomy" id="1519643"/>
    <lineage>
        <taxon>Bacteria</taxon>
        <taxon>Pseudomonadati</taxon>
        <taxon>Thermodesulfobacteriota</taxon>
        <taxon>Desulfovibrionia</taxon>
        <taxon>Desulfovibrionales</taxon>
        <taxon>Desulfovibrionaceae</taxon>
        <taxon>Desulfovibrio</taxon>
    </lineage>
</organism>
<evidence type="ECO:0000256" key="2">
    <source>
        <dbReference type="ARBA" id="ARBA00012438"/>
    </source>
</evidence>
<dbReference type="EC" id="2.7.13.3" evidence="2"/>
<evidence type="ECO:0000256" key="3">
    <source>
        <dbReference type="ARBA" id="ARBA00022553"/>
    </source>
</evidence>
<keyword evidence="16" id="KW-1185">Reference proteome</keyword>
<dbReference type="RefSeq" id="WP_085100175.1">
    <property type="nucleotide sequence ID" value="NZ_FWZU01000002.1"/>
</dbReference>
<dbReference type="Gene3D" id="1.10.287.130">
    <property type="match status" value="1"/>
</dbReference>
<sequence length="975" mass="111238">MNEKDRIKQLEADLAQCKNHFHLLFDAIVDSVFVFEVLPNGNRGLIRDVNKAACNRLGYTRAEFLKMTVEEFSTTDSDLAIPSVDEIFSQKKIKIFELIHTTKEGKKIPVEVSARKFNYDGTPMILSIVRDISVRKEAEKTQITYLKQLESEVAERMHDFNIVNEQLVKQVKELKHSRHIQNVLYDIISHAQSTDNLKELLQSIHKIMIKELRAENFYVALIDKNQDSLKFKYCVDKKKISCSTIENISTTSRKRLNLLPIKRNETVHMSKAEIIRLTNFGIIEQCEDIPEIWLGIPLRTRGVPIGVLVVQDYDTPNAYSKEDLHLFAACSDQISLAIERKNNHEFSKSARDIFMNIPSGLFIHQYTKPDSLKLLDANPAAEKISGIELSKWKGHEFLDFWKGTNSEEILQQFLSPFKTGQDFIADELVYNGDQFCITYRVRTFLLPSDKLGIALEDITEQKRAENFILESNEQYRAFFEDNHSVMYILDTDNAKILDTNKAAAEYYGYTREQLLNMKISDINNLSKEQISTIVKDISEHKISSIIGKHQLASGEFRNVEIFSGPFEVNGKTKLISIVHDITERLENEKALSEAKETAESANKAKDEFLANISHEVRTPLNGVMGMLQLLQVAELNDEQLFCVTTALQSSRNLLKVLNDVLDFSKIEAGKMELYNEQFKLTELIKQCLELFKIQAEEKKLLLSAKIDPGTPDFYVGDEGRIRQILFNLIGNSIKFTESGSITIRVFSRPHQQPNIQRLFFSIEDTGVGIPDDRIEHIFESFTQVDGSLSRKYQGTGLGLAIVKRLINLIGGNISIHSQIGAGTTIIVCVYLENGKPPALQQPNKAEETFINTPLHILLVEDEKVNRLLAQRFLEKIDHKVVCAENGELALDELRKHSFDAILMDIQMPVMNGLETTRIIRTSQEFRTIRSIPIIALTAHATNKDRDIAMQTGMNGYISKPFEWELLRKTLNKVTR</sequence>
<dbReference type="AlphaFoldDB" id="A0A1X7CWA8"/>
<feature type="modified residue" description="4-aspartylphosphate" evidence="11">
    <location>
        <position position="904"/>
    </location>
</feature>
<dbReference type="Pfam" id="PF13188">
    <property type="entry name" value="PAS_8"/>
    <property type="match status" value="1"/>
</dbReference>
<dbReference type="InterPro" id="IPR003594">
    <property type="entry name" value="HATPase_dom"/>
</dbReference>
<dbReference type="PROSITE" id="PS50109">
    <property type="entry name" value="HIS_KIN"/>
    <property type="match status" value="1"/>
</dbReference>
<dbReference type="SMART" id="SM00448">
    <property type="entry name" value="REC"/>
    <property type="match status" value="1"/>
</dbReference>
<dbReference type="CDD" id="cd17546">
    <property type="entry name" value="REC_hyHK_CKI1_RcsC-like"/>
    <property type="match status" value="1"/>
</dbReference>
<dbReference type="SMART" id="SM00388">
    <property type="entry name" value="HisKA"/>
    <property type="match status" value="1"/>
</dbReference>
<dbReference type="SMART" id="SM00387">
    <property type="entry name" value="HATPase_c"/>
    <property type="match status" value="1"/>
</dbReference>
<dbReference type="InterPro" id="IPR035965">
    <property type="entry name" value="PAS-like_dom_sf"/>
</dbReference>
<keyword evidence="3 11" id="KW-0597">Phosphoprotein</keyword>
<dbReference type="GO" id="GO:0000155">
    <property type="term" value="F:phosphorelay sensor kinase activity"/>
    <property type="evidence" value="ECO:0007669"/>
    <property type="project" value="InterPro"/>
</dbReference>
<evidence type="ECO:0000256" key="10">
    <source>
        <dbReference type="ARBA" id="ARBA00068150"/>
    </source>
</evidence>
<evidence type="ECO:0000256" key="8">
    <source>
        <dbReference type="ARBA" id="ARBA00023012"/>
    </source>
</evidence>
<evidence type="ECO:0000256" key="1">
    <source>
        <dbReference type="ARBA" id="ARBA00000085"/>
    </source>
</evidence>
<dbReference type="Gene3D" id="3.30.450.40">
    <property type="match status" value="1"/>
</dbReference>
<dbReference type="Pfam" id="PF13492">
    <property type="entry name" value="GAF_3"/>
    <property type="match status" value="1"/>
</dbReference>
<keyword evidence="8" id="KW-0902">Two-component regulatory system</keyword>
<dbReference type="SUPFAM" id="SSF47384">
    <property type="entry name" value="Homodimeric domain of signal transducing histidine kinase"/>
    <property type="match status" value="1"/>
</dbReference>
<evidence type="ECO:0000256" key="9">
    <source>
        <dbReference type="ARBA" id="ARBA00064003"/>
    </source>
</evidence>
<dbReference type="PANTHER" id="PTHR45339:SF3">
    <property type="entry name" value="HISTIDINE KINASE"/>
    <property type="match status" value="1"/>
</dbReference>
<dbReference type="InterPro" id="IPR004358">
    <property type="entry name" value="Sig_transdc_His_kin-like_C"/>
</dbReference>
<dbReference type="SUPFAM" id="SSF55785">
    <property type="entry name" value="PYP-like sensor domain (PAS domain)"/>
    <property type="match status" value="3"/>
</dbReference>
<dbReference type="FunFam" id="1.10.287.130:FF:000002">
    <property type="entry name" value="Two-component osmosensing histidine kinase"/>
    <property type="match status" value="1"/>
</dbReference>
<dbReference type="InterPro" id="IPR036097">
    <property type="entry name" value="HisK_dim/P_sf"/>
</dbReference>
<evidence type="ECO:0000256" key="6">
    <source>
        <dbReference type="ARBA" id="ARBA00022777"/>
    </source>
</evidence>
<dbReference type="Gene3D" id="3.40.50.2300">
    <property type="match status" value="1"/>
</dbReference>
<dbReference type="GO" id="GO:0005524">
    <property type="term" value="F:ATP binding"/>
    <property type="evidence" value="ECO:0007669"/>
    <property type="project" value="UniProtKB-KW"/>
</dbReference>
<dbReference type="SUPFAM" id="SSF55874">
    <property type="entry name" value="ATPase domain of HSP90 chaperone/DNA topoisomerase II/histidine kinase"/>
    <property type="match status" value="1"/>
</dbReference>
<dbReference type="InterPro" id="IPR000014">
    <property type="entry name" value="PAS"/>
</dbReference>
<dbReference type="InterPro" id="IPR011006">
    <property type="entry name" value="CheY-like_superfamily"/>
</dbReference>
<dbReference type="NCBIfam" id="TIGR00229">
    <property type="entry name" value="sensory_box"/>
    <property type="match status" value="2"/>
</dbReference>
<dbReference type="Pfam" id="PF00512">
    <property type="entry name" value="HisKA"/>
    <property type="match status" value="1"/>
</dbReference>
<dbReference type="Gene3D" id="3.30.450.20">
    <property type="entry name" value="PAS domain"/>
    <property type="match status" value="3"/>
</dbReference>
<dbReference type="Proteomes" id="UP000192906">
    <property type="component" value="Unassembled WGS sequence"/>
</dbReference>
<dbReference type="OrthoDB" id="9796457at2"/>
<dbReference type="CDD" id="cd00130">
    <property type="entry name" value="PAS"/>
    <property type="match status" value="2"/>
</dbReference>
<proteinExistence type="predicted"/>
<evidence type="ECO:0000256" key="4">
    <source>
        <dbReference type="ARBA" id="ARBA00022679"/>
    </source>
</evidence>
<feature type="domain" description="Histidine kinase" evidence="12">
    <location>
        <begin position="611"/>
        <end position="833"/>
    </location>
</feature>
<name>A0A1X7CWA8_9BACT</name>
<dbReference type="InterPro" id="IPR003018">
    <property type="entry name" value="GAF"/>
</dbReference>
<dbReference type="STRING" id="1519643.SAMN06295933_1343"/>
<evidence type="ECO:0000256" key="7">
    <source>
        <dbReference type="ARBA" id="ARBA00022840"/>
    </source>
</evidence>
<accession>A0A1X7CWA8</accession>
<dbReference type="PANTHER" id="PTHR45339">
    <property type="entry name" value="HYBRID SIGNAL TRANSDUCTION HISTIDINE KINASE J"/>
    <property type="match status" value="1"/>
</dbReference>
<keyword evidence="7" id="KW-0067">ATP-binding</keyword>
<evidence type="ECO:0000259" key="13">
    <source>
        <dbReference type="PROSITE" id="PS50110"/>
    </source>
</evidence>
<reference evidence="16" key="1">
    <citation type="submission" date="2017-04" db="EMBL/GenBank/DDBJ databases">
        <authorList>
            <person name="Varghese N."/>
            <person name="Submissions S."/>
        </authorList>
    </citation>
    <scope>NUCLEOTIDE SEQUENCE [LARGE SCALE GENOMIC DNA]</scope>
    <source>
        <strain evidence="16">K3S</strain>
    </source>
</reference>
<dbReference type="PROSITE" id="PS50110">
    <property type="entry name" value="RESPONSE_REGULATORY"/>
    <property type="match status" value="1"/>
</dbReference>
<evidence type="ECO:0000313" key="15">
    <source>
        <dbReference type="EMBL" id="SMF04273.1"/>
    </source>
</evidence>
<gene>
    <name evidence="15" type="ORF">SAMN06295933_1343</name>
</gene>
<dbReference type="SMART" id="SM00091">
    <property type="entry name" value="PAS"/>
    <property type="match status" value="3"/>
</dbReference>
<evidence type="ECO:0000313" key="16">
    <source>
        <dbReference type="Proteomes" id="UP000192906"/>
    </source>
</evidence>
<dbReference type="SUPFAM" id="SSF52172">
    <property type="entry name" value="CheY-like"/>
    <property type="match status" value="1"/>
</dbReference>
<dbReference type="InterPro" id="IPR003661">
    <property type="entry name" value="HisK_dim/P_dom"/>
</dbReference>
<dbReference type="Pfam" id="PF00072">
    <property type="entry name" value="Response_reg"/>
    <property type="match status" value="1"/>
</dbReference>
<keyword evidence="4" id="KW-0808">Transferase</keyword>
<protein>
    <recommendedName>
        <fullName evidence="10">Sensory/regulatory protein RpfC</fullName>
        <ecNumber evidence="2">2.7.13.3</ecNumber>
    </recommendedName>
</protein>
<dbReference type="FunFam" id="3.30.565.10:FF:000010">
    <property type="entry name" value="Sensor histidine kinase RcsC"/>
    <property type="match status" value="1"/>
</dbReference>
<dbReference type="InterPro" id="IPR036890">
    <property type="entry name" value="HATPase_C_sf"/>
</dbReference>
<dbReference type="InterPro" id="IPR001789">
    <property type="entry name" value="Sig_transdc_resp-reg_receiver"/>
</dbReference>
<keyword evidence="5" id="KW-0547">Nucleotide-binding</keyword>
<dbReference type="Pfam" id="PF02518">
    <property type="entry name" value="HATPase_c"/>
    <property type="match status" value="1"/>
</dbReference>
<dbReference type="Pfam" id="PF13426">
    <property type="entry name" value="PAS_9"/>
    <property type="match status" value="2"/>
</dbReference>
<dbReference type="CDD" id="cd16922">
    <property type="entry name" value="HATPase_EvgS-ArcB-TorS-like"/>
    <property type="match status" value="1"/>
</dbReference>
<dbReference type="CDD" id="cd00082">
    <property type="entry name" value="HisKA"/>
    <property type="match status" value="1"/>
</dbReference>
<evidence type="ECO:0000259" key="12">
    <source>
        <dbReference type="PROSITE" id="PS50109"/>
    </source>
</evidence>
<comment type="subunit">
    <text evidence="9">At low DSF concentrations, interacts with RpfF.</text>
</comment>
<dbReference type="PROSITE" id="PS50112">
    <property type="entry name" value="PAS"/>
    <property type="match status" value="1"/>
</dbReference>
<comment type="catalytic activity">
    <reaction evidence="1">
        <text>ATP + protein L-histidine = ADP + protein N-phospho-L-histidine.</text>
        <dbReference type="EC" id="2.7.13.3"/>
    </reaction>
</comment>
<keyword evidence="6" id="KW-0418">Kinase</keyword>
<feature type="domain" description="Response regulatory" evidence="13">
    <location>
        <begin position="855"/>
        <end position="974"/>
    </location>
</feature>
<dbReference type="EMBL" id="FWZU01000002">
    <property type="protein sequence ID" value="SMF04273.1"/>
    <property type="molecule type" value="Genomic_DNA"/>
</dbReference>
<dbReference type="Gene3D" id="3.30.565.10">
    <property type="entry name" value="Histidine kinase-like ATPase, C-terminal domain"/>
    <property type="match status" value="1"/>
</dbReference>
<evidence type="ECO:0000256" key="5">
    <source>
        <dbReference type="ARBA" id="ARBA00022741"/>
    </source>
</evidence>
<dbReference type="SUPFAM" id="SSF55781">
    <property type="entry name" value="GAF domain-like"/>
    <property type="match status" value="1"/>
</dbReference>
<evidence type="ECO:0000259" key="14">
    <source>
        <dbReference type="PROSITE" id="PS50112"/>
    </source>
</evidence>